<gene>
    <name evidence="3" type="ORF">ACFSVL_27625</name>
</gene>
<dbReference type="InterPro" id="IPR009075">
    <property type="entry name" value="AcylCo_DH/oxidase_C"/>
</dbReference>
<protein>
    <submittedName>
        <fullName evidence="3">Acyl-CoA dehydrogenase family protein</fullName>
    </submittedName>
</protein>
<dbReference type="Pfam" id="PF00441">
    <property type="entry name" value="Acyl-CoA_dh_1"/>
    <property type="match status" value="1"/>
</dbReference>
<proteinExistence type="predicted"/>
<dbReference type="SUPFAM" id="SSF47203">
    <property type="entry name" value="Acyl-CoA dehydrogenase C-terminal domain-like"/>
    <property type="match status" value="1"/>
</dbReference>
<name>A0ABW5HCZ3_9PSEU</name>
<accession>A0ABW5HCZ3</accession>
<sequence length="49" mass="5707">FRIHGGYGYSKEYEIERLMREAPFLLIGEGTSEIQKTIISRGLLRDYKA</sequence>
<dbReference type="RefSeq" id="WP_378308592.1">
    <property type="nucleotide sequence ID" value="NZ_JBHUKS010000020.1"/>
</dbReference>
<keyword evidence="1" id="KW-0285">Flavoprotein</keyword>
<evidence type="ECO:0000256" key="1">
    <source>
        <dbReference type="ARBA" id="ARBA00022630"/>
    </source>
</evidence>
<feature type="domain" description="Acyl-CoA dehydrogenase/oxidase C-terminal" evidence="2">
    <location>
        <begin position="3"/>
        <end position="44"/>
    </location>
</feature>
<dbReference type="InterPro" id="IPR036250">
    <property type="entry name" value="AcylCo_DH-like_C"/>
</dbReference>
<organism evidence="3 4">
    <name type="scientific">Amycolatopsis silviterrae</name>
    <dbReference type="NCBI Taxonomy" id="1656914"/>
    <lineage>
        <taxon>Bacteria</taxon>
        <taxon>Bacillati</taxon>
        <taxon>Actinomycetota</taxon>
        <taxon>Actinomycetes</taxon>
        <taxon>Pseudonocardiales</taxon>
        <taxon>Pseudonocardiaceae</taxon>
        <taxon>Amycolatopsis</taxon>
    </lineage>
</organism>
<comment type="caution">
    <text evidence="3">The sequence shown here is derived from an EMBL/GenBank/DDBJ whole genome shotgun (WGS) entry which is preliminary data.</text>
</comment>
<keyword evidence="4" id="KW-1185">Reference proteome</keyword>
<evidence type="ECO:0000313" key="4">
    <source>
        <dbReference type="Proteomes" id="UP001597483"/>
    </source>
</evidence>
<evidence type="ECO:0000259" key="2">
    <source>
        <dbReference type="Pfam" id="PF00441"/>
    </source>
</evidence>
<dbReference type="Proteomes" id="UP001597483">
    <property type="component" value="Unassembled WGS sequence"/>
</dbReference>
<dbReference type="EMBL" id="JBHUKS010000020">
    <property type="protein sequence ID" value="MFD2471193.1"/>
    <property type="molecule type" value="Genomic_DNA"/>
</dbReference>
<reference evidence="4" key="1">
    <citation type="journal article" date="2019" name="Int. J. Syst. Evol. Microbiol.">
        <title>The Global Catalogue of Microorganisms (GCM) 10K type strain sequencing project: providing services to taxonomists for standard genome sequencing and annotation.</title>
        <authorList>
            <consortium name="The Broad Institute Genomics Platform"/>
            <consortium name="The Broad Institute Genome Sequencing Center for Infectious Disease"/>
            <person name="Wu L."/>
            <person name="Ma J."/>
        </authorList>
    </citation>
    <scope>NUCLEOTIDE SEQUENCE [LARGE SCALE GENOMIC DNA]</scope>
    <source>
        <strain evidence="4">CGMCC 4.7641</strain>
    </source>
</reference>
<feature type="non-terminal residue" evidence="3">
    <location>
        <position position="1"/>
    </location>
</feature>
<evidence type="ECO:0000313" key="3">
    <source>
        <dbReference type="EMBL" id="MFD2471193.1"/>
    </source>
</evidence>
<dbReference type="Gene3D" id="1.20.140.10">
    <property type="entry name" value="Butyryl-CoA Dehydrogenase, subunit A, domain 3"/>
    <property type="match status" value="1"/>
</dbReference>